<dbReference type="OrthoDB" id="4090074at2759"/>
<evidence type="ECO:0000256" key="1">
    <source>
        <dbReference type="SAM" id="MobiDB-lite"/>
    </source>
</evidence>
<protein>
    <recommendedName>
        <fullName evidence="7">RNA polymerase I-specific transcription initiation factor RRN6-like protein</fullName>
    </recommendedName>
</protein>
<organism evidence="5 6">
    <name type="scientific">Aspergillus steynii IBT 23096</name>
    <dbReference type="NCBI Taxonomy" id="1392250"/>
    <lineage>
        <taxon>Eukaryota</taxon>
        <taxon>Fungi</taxon>
        <taxon>Dikarya</taxon>
        <taxon>Ascomycota</taxon>
        <taxon>Pezizomycotina</taxon>
        <taxon>Eurotiomycetes</taxon>
        <taxon>Eurotiomycetidae</taxon>
        <taxon>Eurotiales</taxon>
        <taxon>Aspergillaceae</taxon>
        <taxon>Aspergillus</taxon>
        <taxon>Aspergillus subgen. Circumdati</taxon>
    </lineage>
</organism>
<feature type="compositionally biased region" description="Basic residues" evidence="1">
    <location>
        <begin position="983"/>
        <end position="996"/>
    </location>
</feature>
<accession>A0A2I2FTU6</accession>
<keyword evidence="6" id="KW-1185">Reference proteome</keyword>
<reference evidence="5 6" key="1">
    <citation type="submission" date="2016-12" db="EMBL/GenBank/DDBJ databases">
        <title>The genomes of Aspergillus section Nigri reveals drivers in fungal speciation.</title>
        <authorList>
            <consortium name="DOE Joint Genome Institute"/>
            <person name="Vesth T.C."/>
            <person name="Nybo J."/>
            <person name="Theobald S."/>
            <person name="Brandl J."/>
            <person name="Frisvad J.C."/>
            <person name="Nielsen K.F."/>
            <person name="Lyhne E.K."/>
            <person name="Kogle M.E."/>
            <person name="Kuo A."/>
            <person name="Riley R."/>
            <person name="Clum A."/>
            <person name="Nolan M."/>
            <person name="Lipzen A."/>
            <person name="Salamov A."/>
            <person name="Henrissat B."/>
            <person name="Wiebenga A."/>
            <person name="De Vries R.P."/>
            <person name="Grigoriev I.V."/>
            <person name="Mortensen U.H."/>
            <person name="Andersen M.R."/>
            <person name="Baker S.E."/>
        </authorList>
    </citation>
    <scope>NUCLEOTIDE SEQUENCE [LARGE SCALE GENOMIC DNA]</scope>
    <source>
        <strain evidence="5 6">IBT 23096</strain>
    </source>
</reference>
<dbReference type="Pfam" id="PF10214">
    <property type="entry name" value="Rrn6_beta-prop"/>
    <property type="match status" value="1"/>
</dbReference>
<feature type="domain" description="RRN6 helical bundle" evidence="4">
    <location>
        <begin position="570"/>
        <end position="777"/>
    </location>
</feature>
<dbReference type="InterPro" id="IPR048537">
    <property type="entry name" value="RRN6_HB"/>
</dbReference>
<feature type="region of interest" description="Disordered" evidence="1">
    <location>
        <begin position="780"/>
        <end position="801"/>
    </location>
</feature>
<comment type="caution">
    <text evidence="5">The sequence shown here is derived from an EMBL/GenBank/DDBJ whole genome shotgun (WGS) entry which is preliminary data.</text>
</comment>
<dbReference type="GO" id="GO:0001179">
    <property type="term" value="F:RNA polymerase I general transcription initiation factor binding"/>
    <property type="evidence" value="ECO:0007669"/>
    <property type="project" value="TreeGrafter"/>
</dbReference>
<dbReference type="GO" id="GO:0070860">
    <property type="term" value="C:RNA polymerase I core factor complex"/>
    <property type="evidence" value="ECO:0007669"/>
    <property type="project" value="TreeGrafter"/>
</dbReference>
<feature type="region of interest" description="Disordered" evidence="1">
    <location>
        <begin position="903"/>
        <end position="996"/>
    </location>
</feature>
<feature type="compositionally biased region" description="Polar residues" evidence="1">
    <location>
        <begin position="780"/>
        <end position="800"/>
    </location>
</feature>
<evidence type="ECO:0000313" key="5">
    <source>
        <dbReference type="EMBL" id="PLB44063.1"/>
    </source>
</evidence>
<dbReference type="PANTHER" id="PTHR28221:SF2">
    <property type="entry name" value="RNA POLYMERASE I-SPECIFIC TRANSCRIPTION INITIATION FACTOR RRN6"/>
    <property type="match status" value="1"/>
</dbReference>
<dbReference type="EMBL" id="MSFO01000010">
    <property type="protein sequence ID" value="PLB44063.1"/>
    <property type="molecule type" value="Genomic_DNA"/>
</dbReference>
<dbReference type="STRING" id="1392250.A0A2I2FTU6"/>
<dbReference type="InterPro" id="IPR048535">
    <property type="entry name" value="RRN6_beta-prop"/>
</dbReference>
<feature type="domain" description="RRN6 beta-propeller" evidence="2">
    <location>
        <begin position="97"/>
        <end position="474"/>
    </location>
</feature>
<evidence type="ECO:0000259" key="3">
    <source>
        <dbReference type="Pfam" id="PF20639"/>
    </source>
</evidence>
<dbReference type="GO" id="GO:0001163">
    <property type="term" value="F:RNA polymerase I transcription regulatory region sequence-specific DNA binding"/>
    <property type="evidence" value="ECO:0007669"/>
    <property type="project" value="TreeGrafter"/>
</dbReference>
<dbReference type="VEuPathDB" id="FungiDB:P170DRAFT_514348"/>
<evidence type="ECO:0000259" key="2">
    <source>
        <dbReference type="Pfam" id="PF10214"/>
    </source>
</evidence>
<dbReference type="Pfam" id="PF20640">
    <property type="entry name" value="Rrn6_HB"/>
    <property type="match status" value="1"/>
</dbReference>
<feature type="compositionally biased region" description="Low complexity" evidence="1">
    <location>
        <begin position="922"/>
        <end position="935"/>
    </location>
</feature>
<proteinExistence type="predicted"/>
<dbReference type="InterPro" id="IPR048536">
    <property type="entry name" value="Rrn6_K-rich"/>
</dbReference>
<sequence length="996" mass="109978">MNEYSTAALQYGHLGRLKYDPESQSWKFPRTLTPAPSLHYAGAARTTVPSPLTVQRSSSSAKKSLIPQAYPELGPCWPQFRNETLSNAISKTSEVCDPLVSSLLDIGYAVDIENDDSGNRLVPIAAVASGECGNAISLYRIEEDTVELRQDATAEVRVPSIEKSENVHWSLGGAPVRQICFGQTVEEKATWMAARFPHSTIIFRPLYHRKPKSARIYQHGEPANPIECGISHLDANPLVEISCQQTGGCMHADVTFNPWYPKQLGIVDVSGSWGIWNISGRHKRNKGNWAGECIKSGSLPWLDNGDSQVTDDCSRYDGWAIIEWASDFNSFIVSDRRCPILYRMENDQVYSFPIELDLKRTSEWILDIKRSACKVSHVSILTTSRVFWLDIALDPASTAARSTRRSLYPRLSWHHFRDPEDTTLQLSPLLVHQELYLVLSSRLNNLVLTFHCPTASKDHTDTASVPDPFVLEVPTPYEPTSAITMPLNTNQFSSLCFKEITYLPSSLGKKHYDPAAKLIKLFLLDSHLSVREIIYTRPCGDDAADEHVLEKDILRLRRRYPGVATVSSKQSLDGFIVDDWDESVFGANARPTLDTKLSRCAPLAPRQWTLDYSHAYAIAIGSLILSKEGEGLSSVGKCLRDLIEHVDVNTPGAAQTSHIASHTLLEASGKSRWLLDDIDQNARDLRAFFSSIESSRSSWSTSNQKISVLNPPDLFGMPSSTAPDLEGVSAPGTLVEVYDRLVNDWLAVLPYGIPGRTRIMKEKVIRSVAADLALAQISVTHPPSQANDDATWNTSRSQPNEPLPDLAMLSFPGDQNLGPPGAISLGESSDREDGVPEFAEDLAAVCSSLSSLTTFSSKRPLSRSTTIMIQHWQLGTDPTTYNWHQTTQMVDGEDPQRAFLTTASQRKPRKKVPGGSQGASQPHSALTPPASSAAPVVRDWGSQPDNGEPPAIRLQSSQPVEDDLPMTQIERGMFGGREASRKVAMRARKKKRAAGF</sequence>
<evidence type="ECO:0000259" key="4">
    <source>
        <dbReference type="Pfam" id="PF20640"/>
    </source>
</evidence>
<dbReference type="Pfam" id="PF20639">
    <property type="entry name" value="Rrn6_K-rich"/>
    <property type="match status" value="1"/>
</dbReference>
<dbReference type="Proteomes" id="UP000234275">
    <property type="component" value="Unassembled WGS sequence"/>
</dbReference>
<evidence type="ECO:0008006" key="7">
    <source>
        <dbReference type="Google" id="ProtNLM"/>
    </source>
</evidence>
<name>A0A2I2FTU6_9EURO</name>
<evidence type="ECO:0000313" key="6">
    <source>
        <dbReference type="Proteomes" id="UP000234275"/>
    </source>
</evidence>
<dbReference type="InterPro" id="IPR019350">
    <property type="entry name" value="RNA_pol_I-sp_TIF_RRN6-like"/>
</dbReference>
<dbReference type="GeneID" id="36562906"/>
<dbReference type="RefSeq" id="XP_024699365.1">
    <property type="nucleotide sequence ID" value="XM_024855200.1"/>
</dbReference>
<dbReference type="PANTHER" id="PTHR28221">
    <property type="entry name" value="RNA POLYMERASE I-SPECIFIC TRANSCRIPTION INITIATION FACTOR RRN6"/>
    <property type="match status" value="1"/>
</dbReference>
<dbReference type="GO" id="GO:0042790">
    <property type="term" value="P:nucleolar large rRNA transcription by RNA polymerase I"/>
    <property type="evidence" value="ECO:0007669"/>
    <property type="project" value="TreeGrafter"/>
</dbReference>
<gene>
    <name evidence="5" type="ORF">P170DRAFT_514348</name>
</gene>
<feature type="domain" description="RRN6 K-rich C-terminal" evidence="3">
    <location>
        <begin position="868"/>
        <end position="996"/>
    </location>
</feature>
<dbReference type="AlphaFoldDB" id="A0A2I2FTU6"/>